<dbReference type="CDD" id="cd14482">
    <property type="entry name" value="SPX_BAH1-like"/>
    <property type="match status" value="1"/>
</dbReference>
<evidence type="ECO:0000313" key="13">
    <source>
        <dbReference type="EMBL" id="GEU69609.1"/>
    </source>
</evidence>
<protein>
    <recommendedName>
        <fullName evidence="3">RING-type E3 ubiquitin transferase</fullName>
        <ecNumber evidence="3">2.3.2.27</ecNumber>
    </recommendedName>
</protein>
<dbReference type="InterPro" id="IPR001841">
    <property type="entry name" value="Znf_RING"/>
</dbReference>
<dbReference type="InterPro" id="IPR000477">
    <property type="entry name" value="RT_dom"/>
</dbReference>
<evidence type="ECO:0000256" key="7">
    <source>
        <dbReference type="ARBA" id="ARBA00022786"/>
    </source>
</evidence>
<dbReference type="PANTHER" id="PTHR46764">
    <property type="entry name" value="E3 UBIQUITIN-PROTEIN LIGASE BAH1"/>
    <property type="match status" value="1"/>
</dbReference>
<evidence type="ECO:0000256" key="2">
    <source>
        <dbReference type="ARBA" id="ARBA00004906"/>
    </source>
</evidence>
<dbReference type="Gene3D" id="3.30.40.10">
    <property type="entry name" value="Zinc/RING finger domain, C3HC4 (zinc finger)"/>
    <property type="match status" value="1"/>
</dbReference>
<feature type="compositionally biased region" description="Polar residues" evidence="10">
    <location>
        <begin position="288"/>
        <end position="298"/>
    </location>
</feature>
<dbReference type="GO" id="GO:0016567">
    <property type="term" value="P:protein ubiquitination"/>
    <property type="evidence" value="ECO:0007669"/>
    <property type="project" value="UniProtKB-UniPathway"/>
</dbReference>
<dbReference type="InterPro" id="IPR018957">
    <property type="entry name" value="Znf_C3HC4_RING-type"/>
</dbReference>
<dbReference type="InterPro" id="IPR036691">
    <property type="entry name" value="Endo/exonu/phosph_ase_sf"/>
</dbReference>
<dbReference type="PROSITE" id="PS51382">
    <property type="entry name" value="SPX"/>
    <property type="match status" value="1"/>
</dbReference>
<gene>
    <name evidence="13" type="ORF">Tci_041587</name>
</gene>
<dbReference type="PROSITE" id="PS00518">
    <property type="entry name" value="ZF_RING_1"/>
    <property type="match status" value="1"/>
</dbReference>
<dbReference type="GO" id="GO:0061630">
    <property type="term" value="F:ubiquitin protein ligase activity"/>
    <property type="evidence" value="ECO:0007669"/>
    <property type="project" value="UniProtKB-EC"/>
</dbReference>
<evidence type="ECO:0000256" key="6">
    <source>
        <dbReference type="ARBA" id="ARBA00022771"/>
    </source>
</evidence>
<dbReference type="SUPFAM" id="SSF57850">
    <property type="entry name" value="RING/U-box"/>
    <property type="match status" value="1"/>
</dbReference>
<keyword evidence="7" id="KW-0833">Ubl conjugation pathway</keyword>
<keyword evidence="4" id="KW-0808">Transferase</keyword>
<accession>A0A6L2M844</accession>
<dbReference type="PANTHER" id="PTHR46764:SF1">
    <property type="entry name" value="E3 UBIQUITIN-PROTEIN LIGASE NLA"/>
    <property type="match status" value="1"/>
</dbReference>
<dbReference type="SMART" id="SM00184">
    <property type="entry name" value="RING"/>
    <property type="match status" value="1"/>
</dbReference>
<organism evidence="13">
    <name type="scientific">Tanacetum cinerariifolium</name>
    <name type="common">Dalmatian daisy</name>
    <name type="synonym">Chrysanthemum cinerariifolium</name>
    <dbReference type="NCBI Taxonomy" id="118510"/>
    <lineage>
        <taxon>Eukaryota</taxon>
        <taxon>Viridiplantae</taxon>
        <taxon>Streptophyta</taxon>
        <taxon>Embryophyta</taxon>
        <taxon>Tracheophyta</taxon>
        <taxon>Spermatophyta</taxon>
        <taxon>Magnoliopsida</taxon>
        <taxon>eudicotyledons</taxon>
        <taxon>Gunneridae</taxon>
        <taxon>Pentapetalae</taxon>
        <taxon>asterids</taxon>
        <taxon>campanulids</taxon>
        <taxon>Asterales</taxon>
        <taxon>Asteraceae</taxon>
        <taxon>Asteroideae</taxon>
        <taxon>Anthemideae</taxon>
        <taxon>Anthemidinae</taxon>
        <taxon>Tanacetum</taxon>
    </lineage>
</organism>
<dbReference type="EC" id="2.3.2.27" evidence="3"/>
<evidence type="ECO:0000256" key="5">
    <source>
        <dbReference type="ARBA" id="ARBA00022723"/>
    </source>
</evidence>
<proteinExistence type="predicted"/>
<comment type="pathway">
    <text evidence="2">Protein modification; protein ubiquitination.</text>
</comment>
<keyword evidence="5" id="KW-0479">Metal-binding</keyword>
<feature type="domain" description="SPX" evidence="12">
    <location>
        <begin position="980"/>
        <end position="1147"/>
    </location>
</feature>
<evidence type="ECO:0000256" key="1">
    <source>
        <dbReference type="ARBA" id="ARBA00000900"/>
    </source>
</evidence>
<dbReference type="GO" id="GO:0008270">
    <property type="term" value="F:zinc ion binding"/>
    <property type="evidence" value="ECO:0007669"/>
    <property type="project" value="UniProtKB-KW"/>
</dbReference>
<comment type="caution">
    <text evidence="13">The sequence shown here is derived from an EMBL/GenBank/DDBJ whole genome shotgun (WGS) entry which is preliminary data.</text>
</comment>
<dbReference type="CDD" id="cd01650">
    <property type="entry name" value="RT_nLTR_like"/>
    <property type="match status" value="1"/>
</dbReference>
<keyword evidence="8" id="KW-0862">Zinc</keyword>
<dbReference type="Pfam" id="PF00097">
    <property type="entry name" value="zf-C3HC4"/>
    <property type="match status" value="1"/>
</dbReference>
<dbReference type="EMBL" id="BKCJ010005966">
    <property type="protein sequence ID" value="GEU69609.1"/>
    <property type="molecule type" value="Genomic_DNA"/>
</dbReference>
<evidence type="ECO:0000256" key="10">
    <source>
        <dbReference type="SAM" id="MobiDB-lite"/>
    </source>
</evidence>
<sequence length="1320" mass="150108">MVREAASYLPKVCFERPQKPSFPPPYDTNRVVEKNHYGSGFRQSKGHVDSYANAVDGSSPNVQPGSLISSSPALVLDDACVFERDFSKHVMGRVKDFNSIPNLPTLLSNEGFIDVKLLYLGGFWVMLEFDKVEIKSNLMQHTGVNSWFQVIQDVAHNFVCDERIVWVDIEGVLLYAWSSETFSRIGKRWGETLNIEDTNDSFFGRKRLCIKTKHPVCILESFKIIVKGKVFMVRAKELFMWNPVFLTQKEVVYSSEDESIPGEENNNVQPHHSDGSDDEATDVDGVAETNSDSNSASHMNYKENVPSSSLSHPPGFTPVASEVLKDTVRGRGDTEEEEISESGHSVATKGGSVLGVLEEVIRVGQAMGYSIEGCENDVKLIIGNQGDDNGEVIMMGDFNSVRSSDERRGSWFNPSCANVFNLFISSSGLVELDFGPIPFRFYHSWFNFDGFDDMVESTWRSFSHSDGNELQDIDKELDHDVVSDENLRRRLDLKRQLHDINAKEASDSFQKSKIRWAIEGDENSKFFHGIINKKRSQQAIRGVFVDGCWHTDPLLIREAFHDHFEARFKKPTTNRPKLNFPFNKRLLQDQVADWRERRYWDFIGPDFCEAVEYFFGNGSFAKGCNSSFVALIPKVMDAKFVTDYRPISLIGCVYKVVTKILANRLADVIEDIVSDTQSAFIAERQILDGPFILNEVLQWCKRKNKKAMFFKVDFAKAYDSVLGTILLMFLRRLVSARRGANGFEELSVSLRLRYWSMGARLMNFNFIGGLNKIAWDKVLAAKNKGGLGVSSFYALNRALLLKWVWREISLLKEKGFDFLSYCHKRIVDGNNTRFWLDTWKGDKPLKEVFPRLFALEMDKDILVAAKVTSSVDFSFRRHVRGGAEQQQRSDLSLLMDSVTLSSSHDRWVCDLAGDGEFRVKDIRKYIDDMFLPVYSEASRWIKYIPIKINVFARILPTFSFVAMWLGLSCVEYVVGGSLTGRLGHHFRIGIHGFLEYMQTQDQKKLPAVGFKNLKKILKRCRTDTILSQDSYRSQSSSHESPHAILAVCPHHCPVCDGTFFPSLLKEMSAVVGCFNKRARKLLEIHLATGFRKYYVWCKDKLQGNHGALVKEGKDLVAYAIINAIAMRKILKKYDKVHYSKHGQAFRSQVQSMHMEILQSPWLCELIAFHINLRETNINTKKASELFEGCSLVFNDGKPSLSCELSDTFKLEIDLTCSICLDTVFDSVSLTCGHIFCYMCACKSGSVTIVDGLKAARHTSKCPLCREAGVYGGALHLDELNILLSRSCPKYWEERLQNERVERIRQAKEHWESQSRAFLGI</sequence>
<name>A0A6L2M844_TANCI</name>
<reference evidence="13" key="1">
    <citation type="journal article" date="2019" name="Sci. Rep.">
        <title>Draft genome of Tanacetum cinerariifolium, the natural source of mosquito coil.</title>
        <authorList>
            <person name="Yamashiro T."/>
            <person name="Shiraishi A."/>
            <person name="Satake H."/>
            <person name="Nakayama K."/>
        </authorList>
    </citation>
    <scope>NUCLEOTIDE SEQUENCE</scope>
</reference>
<evidence type="ECO:0000256" key="9">
    <source>
        <dbReference type="PROSITE-ProRule" id="PRU00175"/>
    </source>
</evidence>
<dbReference type="PROSITE" id="PS50089">
    <property type="entry name" value="ZF_RING_2"/>
    <property type="match status" value="1"/>
</dbReference>
<evidence type="ECO:0000256" key="4">
    <source>
        <dbReference type="ARBA" id="ARBA00022679"/>
    </source>
</evidence>
<evidence type="ECO:0000256" key="3">
    <source>
        <dbReference type="ARBA" id="ARBA00012483"/>
    </source>
</evidence>
<dbReference type="InterPro" id="IPR033326">
    <property type="entry name" value="BAH1"/>
</dbReference>
<evidence type="ECO:0000259" key="11">
    <source>
        <dbReference type="PROSITE" id="PS50089"/>
    </source>
</evidence>
<dbReference type="InterPro" id="IPR017907">
    <property type="entry name" value="Znf_RING_CS"/>
</dbReference>
<evidence type="ECO:0000256" key="8">
    <source>
        <dbReference type="ARBA" id="ARBA00022833"/>
    </source>
</evidence>
<keyword evidence="6 9" id="KW-0863">Zinc-finger</keyword>
<dbReference type="SUPFAM" id="SSF56219">
    <property type="entry name" value="DNase I-like"/>
    <property type="match status" value="1"/>
</dbReference>
<dbReference type="Pfam" id="PF00078">
    <property type="entry name" value="RVT_1"/>
    <property type="match status" value="1"/>
</dbReference>
<dbReference type="InterPro" id="IPR013083">
    <property type="entry name" value="Znf_RING/FYVE/PHD"/>
</dbReference>
<feature type="region of interest" description="Disordered" evidence="10">
    <location>
        <begin position="256"/>
        <end position="323"/>
    </location>
</feature>
<evidence type="ECO:0000259" key="12">
    <source>
        <dbReference type="PROSITE" id="PS51382"/>
    </source>
</evidence>
<feature type="region of interest" description="Disordered" evidence="10">
    <location>
        <begin position="329"/>
        <end position="348"/>
    </location>
</feature>
<dbReference type="UniPathway" id="UPA00143"/>
<dbReference type="InterPro" id="IPR004331">
    <property type="entry name" value="SPX_dom"/>
</dbReference>
<dbReference type="CDD" id="cd23127">
    <property type="entry name" value="RING-HC_BAH1-like"/>
    <property type="match status" value="1"/>
</dbReference>
<comment type="catalytic activity">
    <reaction evidence="1">
        <text>S-ubiquitinyl-[E2 ubiquitin-conjugating enzyme]-L-cysteine + [acceptor protein]-L-lysine = [E2 ubiquitin-conjugating enzyme]-L-cysteine + N(6)-ubiquitinyl-[acceptor protein]-L-lysine.</text>
        <dbReference type="EC" id="2.3.2.27"/>
    </reaction>
</comment>
<feature type="domain" description="RING-type" evidence="11">
    <location>
        <begin position="1216"/>
        <end position="1265"/>
    </location>
</feature>